<name>A0A4Q2V599_FUSOX</name>
<dbReference type="Proteomes" id="UP000290540">
    <property type="component" value="Unassembled WGS sequence"/>
</dbReference>
<sequence length="48" mass="4999">MFDIILAVTIVVVVVVVVVMGGVVVIIPIITGYIASPLNNSTGDCQQK</sequence>
<proteinExistence type="predicted"/>
<evidence type="ECO:0000313" key="2">
    <source>
        <dbReference type="EMBL" id="RYC79047.1"/>
    </source>
</evidence>
<evidence type="ECO:0000313" key="3">
    <source>
        <dbReference type="Proteomes" id="UP000290540"/>
    </source>
</evidence>
<feature type="transmembrane region" description="Helical" evidence="1">
    <location>
        <begin position="6"/>
        <end position="30"/>
    </location>
</feature>
<protein>
    <submittedName>
        <fullName evidence="2">Uncharacterized protein</fullName>
    </submittedName>
</protein>
<keyword evidence="1" id="KW-1133">Transmembrane helix</keyword>
<comment type="caution">
    <text evidence="2">The sequence shown here is derived from an EMBL/GenBank/DDBJ whole genome shotgun (WGS) entry which is preliminary data.</text>
</comment>
<gene>
    <name evidence="2" type="ORF">BFJ63_vAg18076</name>
</gene>
<evidence type="ECO:0000256" key="1">
    <source>
        <dbReference type="SAM" id="Phobius"/>
    </source>
</evidence>
<organism evidence="2 3">
    <name type="scientific">Fusarium oxysporum f. sp. narcissi</name>
    <dbReference type="NCBI Taxonomy" id="451672"/>
    <lineage>
        <taxon>Eukaryota</taxon>
        <taxon>Fungi</taxon>
        <taxon>Dikarya</taxon>
        <taxon>Ascomycota</taxon>
        <taxon>Pezizomycotina</taxon>
        <taxon>Sordariomycetes</taxon>
        <taxon>Hypocreomycetidae</taxon>
        <taxon>Hypocreales</taxon>
        <taxon>Nectriaceae</taxon>
        <taxon>Fusarium</taxon>
        <taxon>Fusarium oxysporum species complex</taxon>
    </lineage>
</organism>
<reference evidence="2 3" key="1">
    <citation type="submission" date="2016-12" db="EMBL/GenBank/DDBJ databases">
        <title>Draft genome sequence of Fusarium oxysporum causing rot on Narcissus.</title>
        <authorList>
            <person name="Armitage A.D."/>
            <person name="Taylor A."/>
            <person name="Clarkson J.P."/>
            <person name="Harrison R.J."/>
            <person name="Jackson A.C."/>
        </authorList>
    </citation>
    <scope>NUCLEOTIDE SEQUENCE [LARGE SCALE GENOMIC DNA]</scope>
    <source>
        <strain evidence="2 3">N139</strain>
    </source>
</reference>
<dbReference type="EMBL" id="MQTW01000800">
    <property type="protein sequence ID" value="RYC79047.1"/>
    <property type="molecule type" value="Genomic_DNA"/>
</dbReference>
<accession>A0A4Q2V599</accession>
<dbReference type="AlphaFoldDB" id="A0A4Q2V599"/>
<keyword evidence="1" id="KW-0472">Membrane</keyword>
<keyword evidence="1" id="KW-0812">Transmembrane</keyword>